<dbReference type="InterPro" id="IPR058240">
    <property type="entry name" value="rSAM_sf"/>
</dbReference>
<reference evidence="16" key="1">
    <citation type="submission" date="2022-12" db="EMBL/GenBank/DDBJ databases">
        <authorList>
            <person name="Wang J."/>
        </authorList>
    </citation>
    <scope>NUCLEOTIDE SEQUENCE</scope>
    <source>
        <strain evidence="16">HY-42-06</strain>
    </source>
</reference>
<evidence type="ECO:0000256" key="4">
    <source>
        <dbReference type="ARBA" id="ARBA00012303"/>
    </source>
</evidence>
<evidence type="ECO:0000256" key="5">
    <source>
        <dbReference type="ARBA" id="ARBA00021356"/>
    </source>
</evidence>
<keyword evidence="11 14" id="KW-0408">Iron</keyword>
<dbReference type="Proteomes" id="UP001079657">
    <property type="component" value="Unassembled WGS sequence"/>
</dbReference>
<dbReference type="InterPro" id="IPR034457">
    <property type="entry name" value="Organic_radical-activating"/>
</dbReference>
<evidence type="ECO:0000313" key="16">
    <source>
        <dbReference type="EMBL" id="MCY6369525.1"/>
    </source>
</evidence>
<evidence type="ECO:0000256" key="3">
    <source>
        <dbReference type="ARBA" id="ARBA00009777"/>
    </source>
</evidence>
<name>A0ABT4CKE8_9CLOT</name>
<dbReference type="InterPro" id="IPR012838">
    <property type="entry name" value="PFL1_activating"/>
</dbReference>
<dbReference type="PANTHER" id="PTHR30352:SF5">
    <property type="entry name" value="PYRUVATE FORMATE-LYASE 1-ACTIVATING ENZYME"/>
    <property type="match status" value="1"/>
</dbReference>
<keyword evidence="10 14" id="KW-0560">Oxidoreductase</keyword>
<dbReference type="NCBIfam" id="TIGR02493">
    <property type="entry name" value="PFLA"/>
    <property type="match status" value="1"/>
</dbReference>
<sequence length="242" mass="27309">MIKGRIHSIESMGLVDGPGIRTVVFFQGCPLRCAYCHNPDTWNLQGGTEITPKELLKKLLRFKPYFEKSGGGVTFSGGEVLLQPDFLIEILKLCKENGIHTAIDTSGFGPGKFDKILKYADLVLLDIKHANDSGYRNLTGQSKKGLDEFLKALSNSNTKLWIRHVVVPGLTDSKEHILKLGKIIKGIKNVEKIELLPYHTLGINKYEKLGINYKLNNVPPMDKEYTKELENLLKEYIKKKRL</sequence>
<evidence type="ECO:0000256" key="10">
    <source>
        <dbReference type="ARBA" id="ARBA00023002"/>
    </source>
</evidence>
<evidence type="ECO:0000313" key="17">
    <source>
        <dbReference type="Proteomes" id="UP001079657"/>
    </source>
</evidence>
<gene>
    <name evidence="16" type="primary">pflA</name>
    <name evidence="16" type="ORF">OXH55_02540</name>
</gene>
<dbReference type="SFLD" id="SFLDF00278">
    <property type="entry name" value="pyruvate_formate-lyase_activas"/>
    <property type="match status" value="1"/>
</dbReference>
<feature type="domain" description="Radical SAM core" evidence="15">
    <location>
        <begin position="15"/>
        <end position="238"/>
    </location>
</feature>
<dbReference type="Gene3D" id="3.20.20.70">
    <property type="entry name" value="Aldolase class I"/>
    <property type="match status" value="1"/>
</dbReference>
<organism evidence="16 17">
    <name type="scientific">Clostridium ganghwense</name>
    <dbReference type="NCBI Taxonomy" id="312089"/>
    <lineage>
        <taxon>Bacteria</taxon>
        <taxon>Bacillati</taxon>
        <taxon>Bacillota</taxon>
        <taxon>Clostridia</taxon>
        <taxon>Eubacteriales</taxon>
        <taxon>Clostridiaceae</taxon>
        <taxon>Clostridium</taxon>
    </lineage>
</organism>
<keyword evidence="8 14" id="KW-0949">S-adenosyl-L-methionine</keyword>
<evidence type="ECO:0000256" key="1">
    <source>
        <dbReference type="ARBA" id="ARBA00003141"/>
    </source>
</evidence>
<dbReference type="PROSITE" id="PS01087">
    <property type="entry name" value="RADICAL_ACTIVATING"/>
    <property type="match status" value="1"/>
</dbReference>
<dbReference type="InterPro" id="IPR007197">
    <property type="entry name" value="rSAM"/>
</dbReference>
<dbReference type="InterPro" id="IPR040074">
    <property type="entry name" value="BssD/PflA/YjjW"/>
</dbReference>
<comment type="function">
    <text evidence="1 14">Activation of pyruvate formate-lyase under anaerobic conditions by generation of an organic free radical, using S-adenosylmethionine and reduced flavodoxin as cosubstrates to produce 5'-deoxy-adenosine.</text>
</comment>
<keyword evidence="7 14" id="KW-0963">Cytoplasm</keyword>
<evidence type="ECO:0000256" key="7">
    <source>
        <dbReference type="ARBA" id="ARBA00022490"/>
    </source>
</evidence>
<keyword evidence="16" id="KW-0670">Pyruvate</keyword>
<evidence type="ECO:0000256" key="6">
    <source>
        <dbReference type="ARBA" id="ARBA00022485"/>
    </source>
</evidence>
<dbReference type="InterPro" id="IPR013785">
    <property type="entry name" value="Aldolase_TIM"/>
</dbReference>
<accession>A0ABT4CKE8</accession>
<comment type="subcellular location">
    <subcellularLocation>
        <location evidence="2 14">Cytoplasm</location>
    </subcellularLocation>
</comment>
<dbReference type="InterPro" id="IPR034465">
    <property type="entry name" value="Pyruvate_for-lyase_activase"/>
</dbReference>
<comment type="caution">
    <text evidence="16">The sequence shown here is derived from an EMBL/GenBank/DDBJ whole genome shotgun (WGS) entry which is preliminary data.</text>
</comment>
<keyword evidence="9 14" id="KW-0479">Metal-binding</keyword>
<proteinExistence type="inferred from homology"/>
<dbReference type="SFLD" id="SFLDG01118">
    <property type="entry name" value="activating_enzymes__group_2"/>
    <property type="match status" value="1"/>
</dbReference>
<keyword evidence="12 14" id="KW-0411">Iron-sulfur</keyword>
<dbReference type="PANTHER" id="PTHR30352">
    <property type="entry name" value="PYRUVATE FORMATE-LYASE-ACTIVATING ENZYME"/>
    <property type="match status" value="1"/>
</dbReference>
<evidence type="ECO:0000256" key="11">
    <source>
        <dbReference type="ARBA" id="ARBA00023004"/>
    </source>
</evidence>
<evidence type="ECO:0000256" key="12">
    <source>
        <dbReference type="ARBA" id="ARBA00023014"/>
    </source>
</evidence>
<dbReference type="SUPFAM" id="SSF102114">
    <property type="entry name" value="Radical SAM enzymes"/>
    <property type="match status" value="1"/>
</dbReference>
<evidence type="ECO:0000256" key="13">
    <source>
        <dbReference type="ARBA" id="ARBA00047533"/>
    </source>
</evidence>
<dbReference type="GO" id="GO:0043365">
    <property type="term" value="F:[formate-C-acetyltransferase]-activating enzyme activity"/>
    <property type="evidence" value="ECO:0007669"/>
    <property type="project" value="UniProtKB-EC"/>
</dbReference>
<evidence type="ECO:0000256" key="8">
    <source>
        <dbReference type="ARBA" id="ARBA00022691"/>
    </source>
</evidence>
<evidence type="ECO:0000256" key="9">
    <source>
        <dbReference type="ARBA" id="ARBA00022723"/>
    </source>
</evidence>
<dbReference type="EC" id="1.97.1.4" evidence="4 14"/>
<evidence type="ECO:0000256" key="2">
    <source>
        <dbReference type="ARBA" id="ARBA00004496"/>
    </source>
</evidence>
<dbReference type="RefSeq" id="WP_268047904.1">
    <property type="nucleotide sequence ID" value="NZ_JAPQES010000001.1"/>
</dbReference>
<dbReference type="InterPro" id="IPR001989">
    <property type="entry name" value="Radical_activat_CS"/>
</dbReference>
<comment type="similarity">
    <text evidence="3 14">Belongs to the organic radical-activating enzymes family.</text>
</comment>
<dbReference type="PROSITE" id="PS51918">
    <property type="entry name" value="RADICAL_SAM"/>
    <property type="match status" value="1"/>
</dbReference>
<evidence type="ECO:0000256" key="14">
    <source>
        <dbReference type="RuleBase" id="RU362053"/>
    </source>
</evidence>
<dbReference type="EMBL" id="JAPQES010000001">
    <property type="protein sequence ID" value="MCY6369525.1"/>
    <property type="molecule type" value="Genomic_DNA"/>
</dbReference>
<dbReference type="SFLD" id="SFLDG01066">
    <property type="entry name" value="organic_radical-activating_enz"/>
    <property type="match status" value="1"/>
</dbReference>
<dbReference type="Pfam" id="PF04055">
    <property type="entry name" value="Radical_SAM"/>
    <property type="match status" value="1"/>
</dbReference>
<evidence type="ECO:0000259" key="15">
    <source>
        <dbReference type="PROSITE" id="PS51918"/>
    </source>
</evidence>
<keyword evidence="6 14" id="KW-0004">4Fe-4S</keyword>
<keyword evidence="17" id="KW-1185">Reference proteome</keyword>
<dbReference type="SFLD" id="SFLDS00029">
    <property type="entry name" value="Radical_SAM"/>
    <property type="match status" value="1"/>
</dbReference>
<dbReference type="CDD" id="cd01335">
    <property type="entry name" value="Radical_SAM"/>
    <property type="match status" value="1"/>
</dbReference>
<comment type="catalytic activity">
    <reaction evidence="13 14">
        <text>glycyl-[formate C-acetyltransferase] + reduced [flavodoxin] + S-adenosyl-L-methionine = glycin-2-yl radical-[formate C-acetyltransferase] + semiquinone [flavodoxin] + 5'-deoxyadenosine + L-methionine + H(+)</text>
        <dbReference type="Rhea" id="RHEA:19225"/>
        <dbReference type="Rhea" id="RHEA-COMP:10622"/>
        <dbReference type="Rhea" id="RHEA-COMP:12190"/>
        <dbReference type="Rhea" id="RHEA-COMP:12191"/>
        <dbReference type="Rhea" id="RHEA-COMP:14480"/>
        <dbReference type="ChEBI" id="CHEBI:15378"/>
        <dbReference type="ChEBI" id="CHEBI:17319"/>
        <dbReference type="ChEBI" id="CHEBI:29947"/>
        <dbReference type="ChEBI" id="CHEBI:32722"/>
        <dbReference type="ChEBI" id="CHEBI:57618"/>
        <dbReference type="ChEBI" id="CHEBI:57844"/>
        <dbReference type="ChEBI" id="CHEBI:59789"/>
        <dbReference type="ChEBI" id="CHEBI:140311"/>
        <dbReference type="EC" id="1.97.1.4"/>
    </reaction>
</comment>
<protein>
    <recommendedName>
        <fullName evidence="5 14">Pyruvate formate-lyase-activating enzyme</fullName>
        <ecNumber evidence="4 14">1.97.1.4</ecNumber>
    </recommendedName>
</protein>
<comment type="cofactor">
    <cofactor evidence="14">
        <name>[4Fe-4S] cluster</name>
        <dbReference type="ChEBI" id="CHEBI:49883"/>
    </cofactor>
    <text evidence="14">Binds 1 [4Fe-4S] cluster. The cluster is coordinated with 3 cysteines and an exchangeable S-adenosyl-L-methionine.</text>
</comment>